<sequence>MDNNDFLSNRDIEKVKHLQDKLKSSSCFNERKRLVTKKALVIEKARVKRDRELPNN</sequence>
<name>A0A7S7L8I0_9BACI</name>
<reference evidence="1 2" key="2">
    <citation type="journal article" date="2019" name="Int. J. Syst. Evol. Microbiol.">
        <title>Anaerobacillus isosaccharinicus sp. nov., an alkaliphilic bacterium which degrades isosaccharinic acid.</title>
        <authorList>
            <person name="Bassil N.M."/>
            <person name="Lloyd J.R."/>
        </authorList>
    </citation>
    <scope>NUCLEOTIDE SEQUENCE [LARGE SCALE GENOMIC DNA]</scope>
    <source>
        <strain evidence="1 2">NB2006</strain>
    </source>
</reference>
<dbReference type="RefSeq" id="WP_159432501.1">
    <property type="nucleotide sequence ID" value="NZ_CP063356.2"/>
</dbReference>
<gene>
    <name evidence="1" type="ORF">AWH56_000770</name>
</gene>
<dbReference type="AlphaFoldDB" id="A0A7S7L8I0"/>
<accession>A0A7S7L8I0</accession>
<keyword evidence="2" id="KW-1185">Reference proteome</keyword>
<evidence type="ECO:0000313" key="2">
    <source>
        <dbReference type="Proteomes" id="UP000180175"/>
    </source>
</evidence>
<dbReference type="EMBL" id="CP063356">
    <property type="protein sequence ID" value="QOY36265.1"/>
    <property type="molecule type" value="Genomic_DNA"/>
</dbReference>
<organism evidence="1 2">
    <name type="scientific">Anaerobacillus isosaccharinicus</name>
    <dbReference type="NCBI Taxonomy" id="1532552"/>
    <lineage>
        <taxon>Bacteria</taxon>
        <taxon>Bacillati</taxon>
        <taxon>Bacillota</taxon>
        <taxon>Bacilli</taxon>
        <taxon>Bacillales</taxon>
        <taxon>Bacillaceae</taxon>
        <taxon>Anaerobacillus</taxon>
    </lineage>
</organism>
<protein>
    <submittedName>
        <fullName evidence="1">Uncharacterized protein</fullName>
    </submittedName>
</protein>
<evidence type="ECO:0000313" key="1">
    <source>
        <dbReference type="EMBL" id="QOY36265.1"/>
    </source>
</evidence>
<proteinExistence type="predicted"/>
<reference evidence="1 2" key="1">
    <citation type="journal article" date="2017" name="Genome Announc.">
        <title>Draft Genome Sequences of Four Alkaliphilic Bacteria Belonging to the Anaerobacillus Genus.</title>
        <authorList>
            <person name="Bassil N.M."/>
            <person name="Lloyd J.R."/>
        </authorList>
    </citation>
    <scope>NUCLEOTIDE SEQUENCE [LARGE SCALE GENOMIC DNA]</scope>
    <source>
        <strain evidence="1 2">NB2006</strain>
    </source>
</reference>
<dbReference type="Proteomes" id="UP000180175">
    <property type="component" value="Chromosome"/>
</dbReference>
<dbReference type="KEGG" id="aia:AWH56_000770"/>